<feature type="transmembrane region" description="Helical" evidence="1">
    <location>
        <begin position="22"/>
        <end position="39"/>
    </location>
</feature>
<keyword evidence="1" id="KW-0472">Membrane</keyword>
<accession>A0AA36GYC4</accession>
<keyword evidence="1" id="KW-1133">Transmembrane helix</keyword>
<dbReference type="AlphaFoldDB" id="A0AA36GYC4"/>
<evidence type="ECO:0000313" key="3">
    <source>
        <dbReference type="Proteomes" id="UP001176961"/>
    </source>
</evidence>
<comment type="caution">
    <text evidence="2">The sequence shown here is derived from an EMBL/GenBank/DDBJ whole genome shotgun (WGS) entry which is preliminary data.</text>
</comment>
<sequence>MSCQVTDIAISLRLTVEVRNRLLFIIVYARYFCFAFNIIKNLSRVLGRFDHGQGLTFIFQSKICASSITQ</sequence>
<gene>
    <name evidence="2" type="ORF">CYNAS_LOCUS12384</name>
</gene>
<keyword evidence="3" id="KW-1185">Reference proteome</keyword>
<evidence type="ECO:0000313" key="2">
    <source>
        <dbReference type="EMBL" id="CAJ0600401.1"/>
    </source>
</evidence>
<dbReference type="EMBL" id="CATQJL010000223">
    <property type="protein sequence ID" value="CAJ0600401.1"/>
    <property type="molecule type" value="Genomic_DNA"/>
</dbReference>
<reference evidence="2" key="1">
    <citation type="submission" date="2023-07" db="EMBL/GenBank/DDBJ databases">
        <authorList>
            <consortium name="CYATHOMIX"/>
        </authorList>
    </citation>
    <scope>NUCLEOTIDE SEQUENCE</scope>
    <source>
        <strain evidence="2">N/A</strain>
    </source>
</reference>
<keyword evidence="1" id="KW-0812">Transmembrane</keyword>
<proteinExistence type="predicted"/>
<name>A0AA36GYC4_CYLNA</name>
<dbReference type="Proteomes" id="UP001176961">
    <property type="component" value="Unassembled WGS sequence"/>
</dbReference>
<evidence type="ECO:0000256" key="1">
    <source>
        <dbReference type="SAM" id="Phobius"/>
    </source>
</evidence>
<organism evidence="2 3">
    <name type="scientific">Cylicocyclus nassatus</name>
    <name type="common">Nematode worm</name>
    <dbReference type="NCBI Taxonomy" id="53992"/>
    <lineage>
        <taxon>Eukaryota</taxon>
        <taxon>Metazoa</taxon>
        <taxon>Ecdysozoa</taxon>
        <taxon>Nematoda</taxon>
        <taxon>Chromadorea</taxon>
        <taxon>Rhabditida</taxon>
        <taxon>Rhabditina</taxon>
        <taxon>Rhabditomorpha</taxon>
        <taxon>Strongyloidea</taxon>
        <taxon>Strongylidae</taxon>
        <taxon>Cylicocyclus</taxon>
    </lineage>
</organism>
<protein>
    <submittedName>
        <fullName evidence="2">Uncharacterized protein</fullName>
    </submittedName>
</protein>